<feature type="region of interest" description="Disordered" evidence="1">
    <location>
        <begin position="1"/>
        <end position="29"/>
    </location>
</feature>
<reference evidence="2" key="1">
    <citation type="submission" date="2020-02" db="EMBL/GenBank/DDBJ databases">
        <authorList>
            <person name="Meier V. D."/>
        </authorList>
    </citation>
    <scope>NUCLEOTIDE SEQUENCE</scope>
    <source>
        <strain evidence="2">AVDCRST_MAG04</strain>
    </source>
</reference>
<protein>
    <submittedName>
        <fullName evidence="2">Uncharacterized protein</fullName>
    </submittedName>
</protein>
<gene>
    <name evidence="2" type="ORF">AVDCRST_MAG04-1229</name>
</gene>
<evidence type="ECO:0000256" key="1">
    <source>
        <dbReference type="SAM" id="MobiDB-lite"/>
    </source>
</evidence>
<evidence type="ECO:0000313" key="2">
    <source>
        <dbReference type="EMBL" id="CAA9233216.1"/>
    </source>
</evidence>
<accession>A0A6J4HUP2</accession>
<sequence length="71" mass="7082">MTGGVGALSAPVAHSEAPGAGRRKGGPPVGAGCPICRLASASRRTSTAMAANGVPHRAAFDAARVWMALLW</sequence>
<proteinExistence type="predicted"/>
<dbReference type="EMBL" id="CADCTL010000088">
    <property type="protein sequence ID" value="CAA9233216.1"/>
    <property type="molecule type" value="Genomic_DNA"/>
</dbReference>
<dbReference type="AlphaFoldDB" id="A0A6J4HUP2"/>
<name>A0A6J4HUP2_9PROT</name>
<organism evidence="2">
    <name type="scientific">uncultured Acetobacteraceae bacterium</name>
    <dbReference type="NCBI Taxonomy" id="169975"/>
    <lineage>
        <taxon>Bacteria</taxon>
        <taxon>Pseudomonadati</taxon>
        <taxon>Pseudomonadota</taxon>
        <taxon>Alphaproteobacteria</taxon>
        <taxon>Acetobacterales</taxon>
        <taxon>Acetobacteraceae</taxon>
        <taxon>environmental samples</taxon>
    </lineage>
</organism>